<dbReference type="GO" id="GO:0005674">
    <property type="term" value="C:transcription factor TFIIF complex"/>
    <property type="evidence" value="ECO:0007669"/>
    <property type="project" value="TreeGrafter"/>
</dbReference>
<dbReference type="Pfam" id="PF05793">
    <property type="entry name" value="TFIIF_alpha"/>
    <property type="match status" value="2"/>
</dbReference>
<proteinExistence type="inferred from homology"/>
<dbReference type="GO" id="GO:0032968">
    <property type="term" value="P:positive regulation of transcription elongation by RNA polymerase II"/>
    <property type="evidence" value="ECO:0007669"/>
    <property type="project" value="InterPro"/>
</dbReference>
<organism evidence="10">
    <name type="scientific">Notodromas monacha</name>
    <dbReference type="NCBI Taxonomy" id="399045"/>
    <lineage>
        <taxon>Eukaryota</taxon>
        <taxon>Metazoa</taxon>
        <taxon>Ecdysozoa</taxon>
        <taxon>Arthropoda</taxon>
        <taxon>Crustacea</taxon>
        <taxon>Oligostraca</taxon>
        <taxon>Ostracoda</taxon>
        <taxon>Podocopa</taxon>
        <taxon>Podocopida</taxon>
        <taxon>Cypridocopina</taxon>
        <taxon>Cypridoidea</taxon>
        <taxon>Cyprididae</taxon>
        <taxon>Notodromas</taxon>
    </lineage>
</organism>
<evidence type="ECO:0000256" key="7">
    <source>
        <dbReference type="ARBA" id="ARBA00025232"/>
    </source>
</evidence>
<feature type="compositionally biased region" description="Basic residues" evidence="9">
    <location>
        <begin position="283"/>
        <end position="296"/>
    </location>
</feature>
<dbReference type="EMBL" id="OA883009">
    <property type="protein sequence ID" value="CAD7277672.1"/>
    <property type="molecule type" value="Genomic_DNA"/>
</dbReference>
<dbReference type="Gene3D" id="1.10.10.10">
    <property type="entry name" value="Winged helix-like DNA-binding domain superfamily/Winged helix DNA-binding domain"/>
    <property type="match status" value="1"/>
</dbReference>
<keyword evidence="3 8" id="KW-0805">Transcription regulation</keyword>
<dbReference type="EMBL" id="CAJPEX010000972">
    <property type="protein sequence ID" value="CAG0917824.1"/>
    <property type="molecule type" value="Genomic_DNA"/>
</dbReference>
<feature type="compositionally biased region" description="Basic and acidic residues" evidence="9">
    <location>
        <begin position="372"/>
        <end position="384"/>
    </location>
</feature>
<evidence type="ECO:0000256" key="2">
    <source>
        <dbReference type="ARBA" id="ARBA00005249"/>
    </source>
</evidence>
<name>A0A7R9GEA0_9CRUS</name>
<protein>
    <recommendedName>
        <fullName evidence="8">Transcription initiation factor IIF subunit alpha</fullName>
    </recommendedName>
</protein>
<feature type="compositionally biased region" description="Basic and acidic residues" evidence="9">
    <location>
        <begin position="469"/>
        <end position="478"/>
    </location>
</feature>
<dbReference type="InterPro" id="IPR036390">
    <property type="entry name" value="WH_DNA-bd_sf"/>
</dbReference>
<dbReference type="PANTHER" id="PTHR13011:SF0">
    <property type="entry name" value="GENERAL TRANSCRIPTION FACTOR IIF SUBUNIT 1"/>
    <property type="match status" value="1"/>
</dbReference>
<evidence type="ECO:0000256" key="3">
    <source>
        <dbReference type="ARBA" id="ARBA00023015"/>
    </source>
</evidence>
<feature type="region of interest" description="Disordered" evidence="9">
    <location>
        <begin position="221"/>
        <end position="499"/>
    </location>
</feature>
<feature type="compositionally biased region" description="Acidic residues" evidence="9">
    <location>
        <begin position="255"/>
        <end position="272"/>
    </location>
</feature>
<dbReference type="PANTHER" id="PTHR13011">
    <property type="entry name" value="TFIIF-ALPHA"/>
    <property type="match status" value="1"/>
</dbReference>
<dbReference type="SUPFAM" id="SSF50916">
    <property type="entry name" value="Rap30/74 interaction domains"/>
    <property type="match status" value="1"/>
</dbReference>
<dbReference type="AlphaFoldDB" id="A0A7R9GEA0"/>
<evidence type="ECO:0000256" key="5">
    <source>
        <dbReference type="ARBA" id="ARBA00023163"/>
    </source>
</evidence>
<keyword evidence="5 8" id="KW-0804">Transcription</keyword>
<dbReference type="InterPro" id="IPR008851">
    <property type="entry name" value="TFIIF-alpha"/>
</dbReference>
<dbReference type="InterPro" id="IPR011039">
    <property type="entry name" value="TFIIF_interaction"/>
</dbReference>
<feature type="region of interest" description="Disordered" evidence="9">
    <location>
        <begin position="1"/>
        <end position="36"/>
    </location>
</feature>
<dbReference type="GO" id="GO:0001096">
    <property type="term" value="F:TFIIF-class transcription factor complex binding"/>
    <property type="evidence" value="ECO:0007669"/>
    <property type="project" value="TreeGrafter"/>
</dbReference>
<feature type="region of interest" description="Disordered" evidence="9">
    <location>
        <begin position="106"/>
        <end position="126"/>
    </location>
</feature>
<feature type="compositionally biased region" description="Low complexity" evidence="9">
    <location>
        <begin position="447"/>
        <end position="460"/>
    </location>
</feature>
<dbReference type="GO" id="GO:0003677">
    <property type="term" value="F:DNA binding"/>
    <property type="evidence" value="ECO:0007669"/>
    <property type="project" value="UniProtKB-KW"/>
</dbReference>
<evidence type="ECO:0000256" key="4">
    <source>
        <dbReference type="ARBA" id="ARBA00023125"/>
    </source>
</evidence>
<comment type="function">
    <text evidence="7 8">TFIIF is a general transcription initiation factor that binds to RNA polymerase II and helps to recruit it to the initiation complex in collaboration with TFIIB. It promotes transcription elongation.</text>
</comment>
<evidence type="ECO:0000256" key="6">
    <source>
        <dbReference type="ARBA" id="ARBA00023242"/>
    </source>
</evidence>
<feature type="compositionally biased region" description="Acidic residues" evidence="9">
    <location>
        <begin position="301"/>
        <end position="330"/>
    </location>
</feature>
<comment type="subcellular location">
    <subcellularLocation>
        <location evidence="1 8">Nucleus</location>
    </subcellularLocation>
</comment>
<dbReference type="OrthoDB" id="76676at2759"/>
<dbReference type="SUPFAM" id="SSF46785">
    <property type="entry name" value="Winged helix' DNA-binding domain"/>
    <property type="match status" value="1"/>
</dbReference>
<gene>
    <name evidence="10" type="ORF">NMOB1V02_LOCUS5400</name>
</gene>
<evidence type="ECO:0000256" key="9">
    <source>
        <dbReference type="SAM" id="MobiDB-lite"/>
    </source>
</evidence>
<feature type="compositionally biased region" description="Low complexity" evidence="9">
    <location>
        <begin position="412"/>
        <end position="424"/>
    </location>
</feature>
<keyword evidence="4 8" id="KW-0238">DNA-binding</keyword>
<dbReference type="Proteomes" id="UP000678499">
    <property type="component" value="Unassembled WGS sequence"/>
</dbReference>
<comment type="similarity">
    <text evidence="2 8">Belongs to the TFIIF alpha subunit family.</text>
</comment>
<feature type="compositionally biased region" description="Acidic residues" evidence="9">
    <location>
        <begin position="351"/>
        <end position="371"/>
    </location>
</feature>
<reference evidence="10" key="1">
    <citation type="submission" date="2020-11" db="EMBL/GenBank/DDBJ databases">
        <authorList>
            <person name="Tran Van P."/>
        </authorList>
    </citation>
    <scope>NUCLEOTIDE SEQUENCE</scope>
</reference>
<evidence type="ECO:0000256" key="8">
    <source>
        <dbReference type="RuleBase" id="RU366044"/>
    </source>
</evidence>
<sequence length="578" mass="64513">MQRPQPPGSGWSRENGAVRGVPPQAARGEQSSARPGHTTVEYVVRVPKIKCNAIFRKDVSRSYHAMKFNANLNIDVGQWTKVNMVRENNIKEFKIDDDMPKYGAGSEYGKDARDEARRRKYGRSKKKYSAEDQPWLMKIGGKAGKKFKGLREGGVTENASYYVFMQGNDGSFEAYPIKHWYNFTPIQRFKALTAEEAEVEFGRRNKIMNFFSVMVKKKIKTDEDDSGLKGNEEDGKKSGKGKGDAKQNSLKISEMDEWIESGEESDSDSDEDGSSKKKDKKNDRKKGAKAKAKKPKKEVDSEAEEESDDGDEEGRELDYDSESSASEDELETKREEKGVDEEDAIRKVLDSDSDEENEEENKEEKEGEDEEKDSKDTGNEEQKNIPKPGGEPSSSSNTPKKKKKKKKESEKNAATSRESSADSSDISESEIDLESSVFFTGKKKGKGSNSASESNSRSGSPPAPVENGSRPEKRKAEDSAGQQTMKKLKSDAHDKPAPGVYLPAAAIQAANEAGITEEGVKRYLSRKPMTAKELLQKFKTKKTGIPSDQLVLIIAQILQRLNLDKKKIRDALYFSLKQ</sequence>
<evidence type="ECO:0000256" key="1">
    <source>
        <dbReference type="ARBA" id="ARBA00004123"/>
    </source>
</evidence>
<dbReference type="GO" id="GO:0016251">
    <property type="term" value="F:RNA polymerase II general transcription initiation factor activity"/>
    <property type="evidence" value="ECO:0007669"/>
    <property type="project" value="TreeGrafter"/>
</dbReference>
<accession>A0A7R9GEA0</accession>
<dbReference type="InterPro" id="IPR036388">
    <property type="entry name" value="WH-like_DNA-bd_sf"/>
</dbReference>
<keyword evidence="6 8" id="KW-0539">Nucleus</keyword>
<feature type="compositionally biased region" description="Basic and acidic residues" evidence="9">
    <location>
        <begin position="273"/>
        <end position="282"/>
    </location>
</feature>
<feature type="compositionally biased region" description="Basic and acidic residues" evidence="9">
    <location>
        <begin position="108"/>
        <end position="117"/>
    </location>
</feature>
<evidence type="ECO:0000313" key="11">
    <source>
        <dbReference type="Proteomes" id="UP000678499"/>
    </source>
</evidence>
<keyword evidence="11" id="KW-1185">Reference proteome</keyword>
<feature type="compositionally biased region" description="Basic and acidic residues" evidence="9">
    <location>
        <begin position="226"/>
        <end position="245"/>
    </location>
</feature>
<dbReference type="GO" id="GO:0006367">
    <property type="term" value="P:transcription initiation at RNA polymerase II promoter"/>
    <property type="evidence" value="ECO:0007669"/>
    <property type="project" value="InterPro"/>
</dbReference>
<evidence type="ECO:0000313" key="10">
    <source>
        <dbReference type="EMBL" id="CAD7277672.1"/>
    </source>
</evidence>